<dbReference type="STRING" id="97359.A0A550CUZ3"/>
<dbReference type="SMART" id="SM00317">
    <property type="entry name" value="SET"/>
    <property type="match status" value="1"/>
</dbReference>
<dbReference type="Pfam" id="PF00856">
    <property type="entry name" value="SET"/>
    <property type="match status" value="1"/>
</dbReference>
<dbReference type="PROSITE" id="PS50280">
    <property type="entry name" value="SET"/>
    <property type="match status" value="1"/>
</dbReference>
<protein>
    <recommendedName>
        <fullName evidence="1">SET domain-containing protein</fullName>
    </recommendedName>
</protein>
<evidence type="ECO:0000259" key="1">
    <source>
        <dbReference type="PROSITE" id="PS50280"/>
    </source>
</evidence>
<dbReference type="InterPro" id="IPR053185">
    <property type="entry name" value="SET_domain_protein"/>
</dbReference>
<comment type="caution">
    <text evidence="2">The sequence shown here is derived from an EMBL/GenBank/DDBJ whole genome shotgun (WGS) entry which is preliminary data.</text>
</comment>
<feature type="domain" description="SET" evidence="1">
    <location>
        <begin position="61"/>
        <end position="216"/>
    </location>
</feature>
<sequence length="353" mass="38557">MALDSSLGLTIVSLGDDTDVAQRSAPGSASLATTCLLDDYTHAMLNALPQCPRPITPTADQSYYIRKSSNPSAGLGLFSRHEMQAGDLILSERPLAVAPASVLGVDNRKLLEGLVERMDAATRTSFFALANCYSGDPLIGRSLGIFRTNGIGLGDTMIFAREPDDPAYVGVFANASRINHSCCPSAAYHFDLHSFMLHVYATRRIAADEEIHVSYCANLLERTSMRRQALQSYGFCCTCLACANSDISDVRRARVDTSVTLHMPPEKICVVCEEQIALLEAEGLQLLGEYVEHALFLVIANIALGHEDRAAEYKEKARRWEIAIRGRQANFTNTELARQTGLNLAATRITTTH</sequence>
<dbReference type="InterPro" id="IPR046341">
    <property type="entry name" value="SET_dom_sf"/>
</dbReference>
<name>A0A550CUZ3_9AGAR</name>
<evidence type="ECO:0000313" key="2">
    <source>
        <dbReference type="EMBL" id="TRM68604.1"/>
    </source>
</evidence>
<dbReference type="InterPro" id="IPR001214">
    <property type="entry name" value="SET_dom"/>
</dbReference>
<dbReference type="OrthoDB" id="5945798at2759"/>
<organism evidence="2 3">
    <name type="scientific">Schizophyllum amplum</name>
    <dbReference type="NCBI Taxonomy" id="97359"/>
    <lineage>
        <taxon>Eukaryota</taxon>
        <taxon>Fungi</taxon>
        <taxon>Dikarya</taxon>
        <taxon>Basidiomycota</taxon>
        <taxon>Agaricomycotina</taxon>
        <taxon>Agaricomycetes</taxon>
        <taxon>Agaricomycetidae</taxon>
        <taxon>Agaricales</taxon>
        <taxon>Schizophyllaceae</taxon>
        <taxon>Schizophyllum</taxon>
    </lineage>
</organism>
<dbReference type="PANTHER" id="PTHR47332">
    <property type="entry name" value="SET DOMAIN-CONTAINING PROTEIN 5"/>
    <property type="match status" value="1"/>
</dbReference>
<proteinExistence type="predicted"/>
<gene>
    <name evidence="2" type="ORF">BD626DRAFT_118922</name>
</gene>
<dbReference type="CDD" id="cd20071">
    <property type="entry name" value="SET_SMYD"/>
    <property type="match status" value="1"/>
</dbReference>
<dbReference type="PANTHER" id="PTHR47332:SF4">
    <property type="entry name" value="SET DOMAIN-CONTAINING PROTEIN 5"/>
    <property type="match status" value="1"/>
</dbReference>
<keyword evidence="3" id="KW-1185">Reference proteome</keyword>
<dbReference type="Proteomes" id="UP000320762">
    <property type="component" value="Unassembled WGS sequence"/>
</dbReference>
<evidence type="ECO:0000313" key="3">
    <source>
        <dbReference type="Proteomes" id="UP000320762"/>
    </source>
</evidence>
<dbReference type="EMBL" id="VDMD01000002">
    <property type="protein sequence ID" value="TRM68604.1"/>
    <property type="molecule type" value="Genomic_DNA"/>
</dbReference>
<dbReference type="SUPFAM" id="SSF82199">
    <property type="entry name" value="SET domain"/>
    <property type="match status" value="1"/>
</dbReference>
<dbReference type="Gene3D" id="2.170.270.10">
    <property type="entry name" value="SET domain"/>
    <property type="match status" value="1"/>
</dbReference>
<reference evidence="2 3" key="1">
    <citation type="journal article" date="2019" name="New Phytol.">
        <title>Comparative genomics reveals unique wood-decay strategies and fruiting body development in the Schizophyllaceae.</title>
        <authorList>
            <person name="Almasi E."/>
            <person name="Sahu N."/>
            <person name="Krizsan K."/>
            <person name="Balint B."/>
            <person name="Kovacs G.M."/>
            <person name="Kiss B."/>
            <person name="Cseklye J."/>
            <person name="Drula E."/>
            <person name="Henrissat B."/>
            <person name="Nagy I."/>
            <person name="Chovatia M."/>
            <person name="Adam C."/>
            <person name="LaButti K."/>
            <person name="Lipzen A."/>
            <person name="Riley R."/>
            <person name="Grigoriev I.V."/>
            <person name="Nagy L.G."/>
        </authorList>
    </citation>
    <scope>NUCLEOTIDE SEQUENCE [LARGE SCALE GENOMIC DNA]</scope>
    <source>
        <strain evidence="2 3">NL-1724</strain>
    </source>
</reference>
<dbReference type="AlphaFoldDB" id="A0A550CUZ3"/>
<accession>A0A550CUZ3</accession>